<keyword evidence="6 7" id="KW-0472">Membrane</keyword>
<keyword evidence="4 7" id="KW-0812">Transmembrane</keyword>
<evidence type="ECO:0000313" key="10">
    <source>
        <dbReference type="Proteomes" id="UP000054925"/>
    </source>
</evidence>
<dbReference type="RefSeq" id="WP_200822298.1">
    <property type="nucleotide sequence ID" value="NZ_FCOL02000037.1"/>
</dbReference>
<accession>A0A158K599</accession>
<dbReference type="InterPro" id="IPR036259">
    <property type="entry name" value="MFS_trans_sf"/>
</dbReference>
<proteinExistence type="inferred from homology"/>
<feature type="transmembrane region" description="Helical" evidence="7">
    <location>
        <begin position="40"/>
        <end position="58"/>
    </location>
</feature>
<name>A0A158K599_9BURK</name>
<dbReference type="InterPro" id="IPR003416">
    <property type="entry name" value="MgtC/SapB/SrpB/YhiD_fam"/>
</dbReference>
<evidence type="ECO:0000256" key="3">
    <source>
        <dbReference type="ARBA" id="ARBA00022475"/>
    </source>
</evidence>
<reference evidence="9" key="1">
    <citation type="submission" date="2016-01" db="EMBL/GenBank/DDBJ databases">
        <authorList>
            <person name="Peeters C."/>
        </authorList>
    </citation>
    <scope>NUCLEOTIDE SEQUENCE [LARGE SCALE GENOMIC DNA]</scope>
    <source>
        <strain evidence="9">LMG 22937</strain>
    </source>
</reference>
<evidence type="ECO:0000313" key="9">
    <source>
        <dbReference type="EMBL" id="SAL76306.1"/>
    </source>
</evidence>
<dbReference type="PANTHER" id="PTHR33778:SF1">
    <property type="entry name" value="MAGNESIUM TRANSPORTER YHID-RELATED"/>
    <property type="match status" value="1"/>
</dbReference>
<organism evidence="9 10">
    <name type="scientific">Caballeronia terrestris</name>
    <dbReference type="NCBI Taxonomy" id="1226301"/>
    <lineage>
        <taxon>Bacteria</taxon>
        <taxon>Pseudomonadati</taxon>
        <taxon>Pseudomonadota</taxon>
        <taxon>Betaproteobacteria</taxon>
        <taxon>Burkholderiales</taxon>
        <taxon>Burkholderiaceae</taxon>
        <taxon>Caballeronia</taxon>
    </lineage>
</organism>
<evidence type="ECO:0000256" key="1">
    <source>
        <dbReference type="ARBA" id="ARBA00004651"/>
    </source>
</evidence>
<dbReference type="AlphaFoldDB" id="A0A158K599"/>
<dbReference type="GO" id="GO:0005886">
    <property type="term" value="C:plasma membrane"/>
    <property type="evidence" value="ECO:0007669"/>
    <property type="project" value="UniProtKB-SubCell"/>
</dbReference>
<comment type="caution">
    <text evidence="9">The sequence shown here is derived from an EMBL/GenBank/DDBJ whole genome shotgun (WGS) entry which is preliminary data.</text>
</comment>
<comment type="similarity">
    <text evidence="2 7">Belongs to the MgtC/SapB family.</text>
</comment>
<gene>
    <name evidence="9" type="ORF">AWB67_04903</name>
</gene>
<dbReference type="Proteomes" id="UP000054925">
    <property type="component" value="Unassembled WGS sequence"/>
</dbReference>
<sequence>MLSFLPSVVIEKERLVSAWLHQVWSTVQREFSDLNDTEDVTQVVLRLGLALVLGGVLGFEREMAGRDAGLRTHMLVSVGAALFVLVPLQSGFSQENMSRVIQGLVSGIGFLGAGAIIKLSAEREVRGLTTAASLWVSAAVGMAAGLGREATAILSVAIALIILSAARVRRPAESSETSEPPK</sequence>
<feature type="transmembrane region" description="Helical" evidence="7">
    <location>
        <begin position="70"/>
        <end position="88"/>
    </location>
</feature>
<protein>
    <recommendedName>
        <fullName evidence="7">Protein MgtC</fullName>
    </recommendedName>
</protein>
<evidence type="ECO:0000259" key="8">
    <source>
        <dbReference type="Pfam" id="PF02308"/>
    </source>
</evidence>
<dbReference type="InterPro" id="IPR049177">
    <property type="entry name" value="MgtC_SapB_SrpB_YhiD_N"/>
</dbReference>
<feature type="transmembrane region" description="Helical" evidence="7">
    <location>
        <begin position="152"/>
        <end position="168"/>
    </location>
</feature>
<keyword evidence="10" id="KW-1185">Reference proteome</keyword>
<evidence type="ECO:0000256" key="7">
    <source>
        <dbReference type="RuleBase" id="RU365041"/>
    </source>
</evidence>
<feature type="transmembrane region" description="Helical" evidence="7">
    <location>
        <begin position="128"/>
        <end position="146"/>
    </location>
</feature>
<dbReference type="EMBL" id="FCOL02000037">
    <property type="protein sequence ID" value="SAL76306.1"/>
    <property type="molecule type" value="Genomic_DNA"/>
</dbReference>
<dbReference type="PANTHER" id="PTHR33778">
    <property type="entry name" value="PROTEIN MGTC"/>
    <property type="match status" value="1"/>
</dbReference>
<evidence type="ECO:0000256" key="6">
    <source>
        <dbReference type="ARBA" id="ARBA00023136"/>
    </source>
</evidence>
<evidence type="ECO:0000256" key="4">
    <source>
        <dbReference type="ARBA" id="ARBA00022692"/>
    </source>
</evidence>
<evidence type="ECO:0000256" key="2">
    <source>
        <dbReference type="ARBA" id="ARBA00009298"/>
    </source>
</evidence>
<feature type="transmembrane region" description="Helical" evidence="7">
    <location>
        <begin position="100"/>
        <end position="121"/>
    </location>
</feature>
<comment type="subcellular location">
    <subcellularLocation>
        <location evidence="7">Cell inner membrane</location>
        <topology evidence="7">Multi-pass membrane protein</topology>
    </subcellularLocation>
    <subcellularLocation>
        <location evidence="1">Cell membrane</location>
        <topology evidence="1">Multi-pass membrane protein</topology>
    </subcellularLocation>
</comment>
<keyword evidence="7" id="KW-0997">Cell inner membrane</keyword>
<dbReference type="SUPFAM" id="SSF103473">
    <property type="entry name" value="MFS general substrate transporter"/>
    <property type="match status" value="1"/>
</dbReference>
<keyword evidence="5 7" id="KW-1133">Transmembrane helix</keyword>
<keyword evidence="3" id="KW-1003">Cell membrane</keyword>
<dbReference type="Pfam" id="PF02308">
    <property type="entry name" value="MgtC"/>
    <property type="match status" value="1"/>
</dbReference>
<feature type="domain" description="MgtC/SapB/SrpB/YhiD N-terminal" evidence="8">
    <location>
        <begin position="47"/>
        <end position="167"/>
    </location>
</feature>
<evidence type="ECO:0000256" key="5">
    <source>
        <dbReference type="ARBA" id="ARBA00022989"/>
    </source>
</evidence>
<dbReference type="PRINTS" id="PR01837">
    <property type="entry name" value="MGTCSAPBPROT"/>
</dbReference>